<organism evidence="6 7">
    <name type="scientific">Agathobaculum butyriciproducens</name>
    <dbReference type="NCBI Taxonomy" id="1628085"/>
    <lineage>
        <taxon>Bacteria</taxon>
        <taxon>Bacillati</taxon>
        <taxon>Bacillota</taxon>
        <taxon>Clostridia</taxon>
        <taxon>Eubacteriales</taxon>
        <taxon>Butyricicoccaceae</taxon>
        <taxon>Agathobaculum</taxon>
    </lineage>
</organism>
<dbReference type="RefSeq" id="WP_227600888.1">
    <property type="nucleotide sequence ID" value="NZ_DBGBNA010000142.1"/>
</dbReference>
<evidence type="ECO:0000256" key="4">
    <source>
        <dbReference type="ARBA" id="ARBA00023136"/>
    </source>
</evidence>
<comment type="subcellular location">
    <subcellularLocation>
        <location evidence="1">Membrane</location>
        <topology evidence="1">Multi-pass membrane protein</topology>
    </subcellularLocation>
</comment>
<evidence type="ECO:0000256" key="3">
    <source>
        <dbReference type="ARBA" id="ARBA00022989"/>
    </source>
</evidence>
<dbReference type="InterPro" id="IPR007300">
    <property type="entry name" value="CidB/LrgB"/>
</dbReference>
<feature type="transmembrane region" description="Helical" evidence="5">
    <location>
        <begin position="37"/>
        <end position="58"/>
    </location>
</feature>
<feature type="transmembrane region" description="Helical" evidence="5">
    <location>
        <begin position="6"/>
        <end position="25"/>
    </location>
</feature>
<accession>A0AAW4W0J5</accession>
<dbReference type="Proteomes" id="UP001298753">
    <property type="component" value="Unassembled WGS sequence"/>
</dbReference>
<feature type="transmembrane region" description="Helical" evidence="5">
    <location>
        <begin position="93"/>
        <end position="115"/>
    </location>
</feature>
<dbReference type="Pfam" id="PF04172">
    <property type="entry name" value="LrgB"/>
    <property type="match status" value="1"/>
</dbReference>
<dbReference type="AlphaFoldDB" id="A0AAW4W0J5"/>
<keyword evidence="7" id="KW-1185">Reference proteome</keyword>
<evidence type="ECO:0000256" key="5">
    <source>
        <dbReference type="SAM" id="Phobius"/>
    </source>
</evidence>
<feature type="transmembrane region" description="Helical" evidence="5">
    <location>
        <begin position="135"/>
        <end position="165"/>
    </location>
</feature>
<dbReference type="PANTHER" id="PTHR30249">
    <property type="entry name" value="PUTATIVE SEROTONIN TRANSPORTER"/>
    <property type="match status" value="1"/>
</dbReference>
<comment type="caution">
    <text evidence="6">The sequence shown here is derived from an EMBL/GenBank/DDBJ whole genome shotgun (WGS) entry which is preliminary data.</text>
</comment>
<proteinExistence type="predicted"/>
<evidence type="ECO:0000313" key="6">
    <source>
        <dbReference type="EMBL" id="MCC2177280.1"/>
    </source>
</evidence>
<evidence type="ECO:0000313" key="7">
    <source>
        <dbReference type="Proteomes" id="UP001298753"/>
    </source>
</evidence>
<reference evidence="6 7" key="1">
    <citation type="submission" date="2021-10" db="EMBL/GenBank/DDBJ databases">
        <title>Anaerobic single-cell dispensing facilitates the cultivation of human gut bacteria.</title>
        <authorList>
            <person name="Afrizal A."/>
        </authorList>
    </citation>
    <scope>NUCLEOTIDE SEQUENCE [LARGE SCALE GENOMIC DNA]</scope>
    <source>
        <strain evidence="6 7">CLA-AA-H270</strain>
    </source>
</reference>
<feature type="transmembrane region" description="Helical" evidence="5">
    <location>
        <begin position="205"/>
        <end position="229"/>
    </location>
</feature>
<sequence length="230" mass="23566">MTDLLSSSQFWLLISIGFYALGVEIQKKTGSPVCNPLLIASILVGALLIATGTSYQTYEESGKLISFFLTPATVALAIPIYRKLDVLLKNLLPILLGAFVGSMVSIGSVLLFSHLFGLSESTTLSLVPKSVTTPIAVAVAEMLGGVTSITAIAVVITGIIGAIILPTFLKCIGVRNPVQMGLSIGTASHAVGTSRAIELGETEGAISGLAIGVAGLLTALIVSIGSAILL</sequence>
<evidence type="ECO:0000256" key="1">
    <source>
        <dbReference type="ARBA" id="ARBA00004141"/>
    </source>
</evidence>
<name>A0AAW4W0J5_9FIRM</name>
<dbReference type="GO" id="GO:0016020">
    <property type="term" value="C:membrane"/>
    <property type="evidence" value="ECO:0007669"/>
    <property type="project" value="UniProtKB-SubCell"/>
</dbReference>
<feature type="transmembrane region" description="Helical" evidence="5">
    <location>
        <begin position="64"/>
        <end position="81"/>
    </location>
</feature>
<evidence type="ECO:0000256" key="2">
    <source>
        <dbReference type="ARBA" id="ARBA00022692"/>
    </source>
</evidence>
<dbReference type="GeneID" id="98660009"/>
<keyword evidence="2 5" id="KW-0812">Transmembrane</keyword>
<gene>
    <name evidence="6" type="ORF">LKD22_09120</name>
</gene>
<protein>
    <submittedName>
        <fullName evidence="6">LrgB family protein</fullName>
    </submittedName>
</protein>
<keyword evidence="4 5" id="KW-0472">Membrane</keyword>
<dbReference type="EMBL" id="JAJEPX010000027">
    <property type="protein sequence ID" value="MCC2177280.1"/>
    <property type="molecule type" value="Genomic_DNA"/>
</dbReference>
<keyword evidence="3 5" id="KW-1133">Transmembrane helix</keyword>
<dbReference type="PANTHER" id="PTHR30249:SF0">
    <property type="entry name" value="PLASTIDAL GLYCOLATE_GLYCERATE TRANSLOCATOR 1, CHLOROPLASTIC"/>
    <property type="match status" value="1"/>
</dbReference>